<feature type="transmembrane region" description="Helical" evidence="6">
    <location>
        <begin position="44"/>
        <end position="68"/>
    </location>
</feature>
<evidence type="ECO:0000256" key="3">
    <source>
        <dbReference type="ARBA" id="ARBA00022692"/>
    </source>
</evidence>
<dbReference type="InterPro" id="IPR001727">
    <property type="entry name" value="GDT1-like"/>
</dbReference>
<feature type="transmembrane region" description="Helical" evidence="6">
    <location>
        <begin position="173"/>
        <end position="191"/>
    </location>
</feature>
<evidence type="ECO:0000256" key="5">
    <source>
        <dbReference type="ARBA" id="ARBA00023136"/>
    </source>
</evidence>
<evidence type="ECO:0000256" key="1">
    <source>
        <dbReference type="ARBA" id="ARBA00004141"/>
    </source>
</evidence>
<evidence type="ECO:0000256" key="4">
    <source>
        <dbReference type="ARBA" id="ARBA00022989"/>
    </source>
</evidence>
<dbReference type="Proteomes" id="UP000273252">
    <property type="component" value="Unassembled WGS sequence"/>
</dbReference>
<reference evidence="7 8" key="1">
    <citation type="submission" date="2018-08" db="EMBL/GenBank/DDBJ databases">
        <title>Vibrio isolated from the Eastern China Marginal Seas.</title>
        <authorList>
            <person name="Li Y."/>
        </authorList>
    </citation>
    <scope>NUCLEOTIDE SEQUENCE [LARGE SCALE GENOMIC DNA]</scope>
    <source>
        <strain evidence="7 8">BEI233</strain>
    </source>
</reference>
<feature type="transmembrane region" description="Helical" evidence="6">
    <location>
        <begin position="141"/>
        <end position="161"/>
    </location>
</feature>
<gene>
    <name evidence="7" type="ORF">DZ860_18140</name>
</gene>
<evidence type="ECO:0000313" key="7">
    <source>
        <dbReference type="EMBL" id="RJX67513.1"/>
    </source>
</evidence>
<accession>A0A3A6QAK6</accession>
<comment type="subcellular location">
    <subcellularLocation>
        <location evidence="1 6">Membrane</location>
        <topology evidence="1 6">Multi-pass membrane protein</topology>
    </subcellularLocation>
</comment>
<dbReference type="Pfam" id="PF01169">
    <property type="entry name" value="GDT1"/>
    <property type="match status" value="2"/>
</dbReference>
<evidence type="ECO:0000256" key="2">
    <source>
        <dbReference type="ARBA" id="ARBA00009190"/>
    </source>
</evidence>
<dbReference type="RefSeq" id="WP_120034120.1">
    <property type="nucleotide sequence ID" value="NZ_QVMU01000022.1"/>
</dbReference>
<protein>
    <recommendedName>
        <fullName evidence="6">GDT1 family protein</fullName>
    </recommendedName>
</protein>
<keyword evidence="5 6" id="KW-0472">Membrane</keyword>
<evidence type="ECO:0000256" key="6">
    <source>
        <dbReference type="RuleBase" id="RU365102"/>
    </source>
</evidence>
<evidence type="ECO:0000313" key="8">
    <source>
        <dbReference type="Proteomes" id="UP000273252"/>
    </source>
</evidence>
<organism evidence="7 8">
    <name type="scientific">Vibrio sinensis</name>
    <dbReference type="NCBI Taxonomy" id="2302434"/>
    <lineage>
        <taxon>Bacteria</taxon>
        <taxon>Pseudomonadati</taxon>
        <taxon>Pseudomonadota</taxon>
        <taxon>Gammaproteobacteria</taxon>
        <taxon>Vibrionales</taxon>
        <taxon>Vibrionaceae</taxon>
        <taxon>Vibrio</taxon>
    </lineage>
</organism>
<dbReference type="PANTHER" id="PTHR12608">
    <property type="entry name" value="TRANSMEMBRANE PROTEIN HTP-1 RELATED"/>
    <property type="match status" value="1"/>
</dbReference>
<comment type="similarity">
    <text evidence="2 6">Belongs to the GDT1 family.</text>
</comment>
<keyword evidence="4 6" id="KW-1133">Transmembrane helix</keyword>
<dbReference type="EMBL" id="QVMU01000022">
    <property type="protein sequence ID" value="RJX67513.1"/>
    <property type="molecule type" value="Genomic_DNA"/>
</dbReference>
<comment type="caution">
    <text evidence="7">The sequence shown here is derived from an EMBL/GenBank/DDBJ whole genome shotgun (WGS) entry which is preliminary data.</text>
</comment>
<dbReference type="OrthoDB" id="9801356at2"/>
<feature type="transmembrane region" description="Helical" evidence="6">
    <location>
        <begin position="74"/>
        <end position="93"/>
    </location>
</feature>
<proteinExistence type="inferred from homology"/>
<feature type="transmembrane region" description="Helical" evidence="6">
    <location>
        <begin position="105"/>
        <end position="121"/>
    </location>
</feature>
<keyword evidence="3 6" id="KW-0812">Transmembrane</keyword>
<keyword evidence="8" id="KW-1185">Reference proteome</keyword>
<name>A0A3A6QAK6_9VIBR</name>
<dbReference type="GO" id="GO:0016020">
    <property type="term" value="C:membrane"/>
    <property type="evidence" value="ECO:0007669"/>
    <property type="project" value="UniProtKB-SubCell"/>
</dbReference>
<dbReference type="PANTHER" id="PTHR12608:SF1">
    <property type="entry name" value="TRANSMEMBRANE PROTEIN 165"/>
    <property type="match status" value="1"/>
</dbReference>
<dbReference type="AlphaFoldDB" id="A0A3A6QAK6"/>
<dbReference type="GO" id="GO:0046873">
    <property type="term" value="F:metal ion transmembrane transporter activity"/>
    <property type="evidence" value="ECO:0007669"/>
    <property type="project" value="InterPro"/>
</dbReference>
<sequence length="194" mass="21111">MMTLQPDLISSSLLTLGVIFLAEVGDKSQLVCMTLASRYRTKPVIFGAICAFALLNLLAVSLGASLTLLVPEKWLTVFAAALFGLFGIQALLSKEEGESEESKPKRSRNIFITTFVMIFLAELGDKTQLAVVTLSTTYSPIAVWMSSTLALTATSAMGVFVGRKFLAKMNVQLIHRVSGGLFIVMACLMLYRLF</sequence>